<accession>A0AAV4Y491</accession>
<evidence type="ECO:0000313" key="3">
    <source>
        <dbReference type="Proteomes" id="UP001054945"/>
    </source>
</evidence>
<name>A0AAV4Y491_CAEEX</name>
<keyword evidence="3" id="KW-1185">Reference proteome</keyword>
<dbReference type="AlphaFoldDB" id="A0AAV4Y491"/>
<organism evidence="2 3">
    <name type="scientific">Caerostris extrusa</name>
    <name type="common">Bark spider</name>
    <name type="synonym">Caerostris bankana</name>
    <dbReference type="NCBI Taxonomy" id="172846"/>
    <lineage>
        <taxon>Eukaryota</taxon>
        <taxon>Metazoa</taxon>
        <taxon>Ecdysozoa</taxon>
        <taxon>Arthropoda</taxon>
        <taxon>Chelicerata</taxon>
        <taxon>Arachnida</taxon>
        <taxon>Araneae</taxon>
        <taxon>Araneomorphae</taxon>
        <taxon>Entelegynae</taxon>
        <taxon>Araneoidea</taxon>
        <taxon>Araneidae</taxon>
        <taxon>Caerostris</taxon>
    </lineage>
</organism>
<dbReference type="Proteomes" id="UP001054945">
    <property type="component" value="Unassembled WGS sequence"/>
</dbReference>
<proteinExistence type="predicted"/>
<gene>
    <name evidence="2" type="ORF">CEXT_374221</name>
</gene>
<feature type="region of interest" description="Disordered" evidence="1">
    <location>
        <begin position="1"/>
        <end position="57"/>
    </location>
</feature>
<evidence type="ECO:0000256" key="1">
    <source>
        <dbReference type="SAM" id="MobiDB-lite"/>
    </source>
</evidence>
<evidence type="ECO:0000313" key="2">
    <source>
        <dbReference type="EMBL" id="GIZ01241.1"/>
    </source>
</evidence>
<protein>
    <submittedName>
        <fullName evidence="2">Uncharacterized protein</fullName>
    </submittedName>
</protein>
<reference evidence="2 3" key="1">
    <citation type="submission" date="2021-06" db="EMBL/GenBank/DDBJ databases">
        <title>Caerostris extrusa draft genome.</title>
        <authorList>
            <person name="Kono N."/>
            <person name="Arakawa K."/>
        </authorList>
    </citation>
    <scope>NUCLEOTIDE SEQUENCE [LARGE SCALE GENOMIC DNA]</scope>
</reference>
<comment type="caution">
    <text evidence="2">The sequence shown here is derived from an EMBL/GenBank/DDBJ whole genome shotgun (WGS) entry which is preliminary data.</text>
</comment>
<sequence>MPVSRKGWRQGPKGSLNKQIDREGVAKKRSVPIGLRGGDEDRRGPRRALRYGGEKRKQSLLGMKRDVEDYWSSLTPRVAEKQRQCN</sequence>
<dbReference type="EMBL" id="BPLR01001269">
    <property type="protein sequence ID" value="GIZ01241.1"/>
    <property type="molecule type" value="Genomic_DNA"/>
</dbReference>